<keyword evidence="5" id="KW-1185">Reference proteome</keyword>
<evidence type="ECO:0000313" key="5">
    <source>
        <dbReference type="Proteomes" id="UP000190814"/>
    </source>
</evidence>
<feature type="domain" description="Thioredoxin-like fold" evidence="3">
    <location>
        <begin position="1"/>
        <end position="76"/>
    </location>
</feature>
<dbReference type="EMBL" id="FUXZ01000002">
    <property type="protein sequence ID" value="SKA59751.1"/>
    <property type="molecule type" value="Genomic_DNA"/>
</dbReference>
<dbReference type="Proteomes" id="UP000190814">
    <property type="component" value="Unassembled WGS sequence"/>
</dbReference>
<proteinExistence type="predicted"/>
<evidence type="ECO:0000313" key="4">
    <source>
        <dbReference type="EMBL" id="SKA59751.1"/>
    </source>
</evidence>
<dbReference type="InterPro" id="IPR036249">
    <property type="entry name" value="Thioredoxin-like_sf"/>
</dbReference>
<dbReference type="AlphaFoldDB" id="A0A1T4V5D0"/>
<keyword evidence="2" id="KW-1015">Disulfide bond</keyword>
<dbReference type="PANTHER" id="PTHR36450:SF1">
    <property type="entry name" value="THIOREDOXIN"/>
    <property type="match status" value="1"/>
</dbReference>
<dbReference type="Pfam" id="PF13192">
    <property type="entry name" value="Thioredoxin_3"/>
    <property type="match status" value="1"/>
</dbReference>
<dbReference type="PANTHER" id="PTHR36450">
    <property type="entry name" value="THIOREDOXIN"/>
    <property type="match status" value="1"/>
</dbReference>
<dbReference type="InterPro" id="IPR012336">
    <property type="entry name" value="Thioredoxin-like_fold"/>
</dbReference>
<reference evidence="4 5" key="1">
    <citation type="submission" date="2017-02" db="EMBL/GenBank/DDBJ databases">
        <authorList>
            <person name="Peterson S.W."/>
        </authorList>
    </citation>
    <scope>NUCLEOTIDE SEQUENCE [LARGE SCALE GENOMIC DNA]</scope>
    <source>
        <strain evidence="4 5">ATCC 35992</strain>
    </source>
</reference>
<feature type="active site" description="Nucleophile" evidence="1">
    <location>
        <position position="13"/>
    </location>
</feature>
<gene>
    <name evidence="4" type="ORF">SAMN02745111_00064</name>
</gene>
<feature type="disulfide bond" description="Redox-active" evidence="2">
    <location>
        <begin position="10"/>
        <end position="13"/>
    </location>
</feature>
<dbReference type="SUPFAM" id="SSF52833">
    <property type="entry name" value="Thioredoxin-like"/>
    <property type="match status" value="1"/>
</dbReference>
<evidence type="ECO:0000256" key="1">
    <source>
        <dbReference type="PIRSR" id="PIRSR037031-50"/>
    </source>
</evidence>
<sequence>MNIKILGSGCKSCKALYEETKKAVSERNISAEVEYITDMEKVMSYGVMSMPALVVDEKVVSTGKVLKSKDIQNLLE</sequence>
<dbReference type="NCBIfam" id="TIGR00412">
    <property type="entry name" value="redox_disulf_2"/>
    <property type="match status" value="1"/>
</dbReference>
<protein>
    <submittedName>
        <fullName evidence="4">Small redox-active disulfide protein 2</fullName>
    </submittedName>
</protein>
<dbReference type="Gene3D" id="3.40.30.10">
    <property type="entry name" value="Glutaredoxin"/>
    <property type="match status" value="1"/>
</dbReference>
<evidence type="ECO:0000259" key="3">
    <source>
        <dbReference type="Pfam" id="PF13192"/>
    </source>
</evidence>
<accession>A0A1T4V5D0</accession>
<keyword evidence="2" id="KW-0676">Redox-active center</keyword>
<dbReference type="STRING" id="39495.SAMN02745111_00064"/>
<name>A0A1T4V5D0_9FIRM</name>
<dbReference type="InterPro" id="IPR005243">
    <property type="entry name" value="THIRX-like_proc"/>
</dbReference>
<evidence type="ECO:0000256" key="2">
    <source>
        <dbReference type="PIRSR" id="PIRSR037031-51"/>
    </source>
</evidence>
<feature type="active site" description="Nucleophile" evidence="1">
    <location>
        <position position="10"/>
    </location>
</feature>
<organism evidence="4 5">
    <name type="scientific">Eubacterium uniforme</name>
    <dbReference type="NCBI Taxonomy" id="39495"/>
    <lineage>
        <taxon>Bacteria</taxon>
        <taxon>Bacillati</taxon>
        <taxon>Bacillota</taxon>
        <taxon>Clostridia</taxon>
        <taxon>Eubacteriales</taxon>
        <taxon>Eubacteriaceae</taxon>
        <taxon>Eubacterium</taxon>
    </lineage>
</organism>
<dbReference type="PIRSF" id="PIRSF037031">
    <property type="entry name" value="Redox_disulphide_2"/>
    <property type="match status" value="1"/>
</dbReference>